<accession>A0A5C6AC44</accession>
<reference evidence="1 2" key="1">
    <citation type="submission" date="2019-02" db="EMBL/GenBank/DDBJ databases">
        <title>Deep-cultivation of Planctomycetes and their phenomic and genomic characterization uncovers novel biology.</title>
        <authorList>
            <person name="Wiegand S."/>
            <person name="Jogler M."/>
            <person name="Boedeker C."/>
            <person name="Pinto D."/>
            <person name="Vollmers J."/>
            <person name="Rivas-Marin E."/>
            <person name="Kohn T."/>
            <person name="Peeters S.H."/>
            <person name="Heuer A."/>
            <person name="Rast P."/>
            <person name="Oberbeckmann S."/>
            <person name="Bunk B."/>
            <person name="Jeske O."/>
            <person name="Meyerdierks A."/>
            <person name="Storesund J.E."/>
            <person name="Kallscheuer N."/>
            <person name="Luecker S."/>
            <person name="Lage O.M."/>
            <person name="Pohl T."/>
            <person name="Merkel B.J."/>
            <person name="Hornburger P."/>
            <person name="Mueller R.-W."/>
            <person name="Bruemmer F."/>
            <person name="Labrenz M."/>
            <person name="Spormann A.M."/>
            <person name="Op Den Camp H."/>
            <person name="Overmann J."/>
            <person name="Amann R."/>
            <person name="Jetten M.S.M."/>
            <person name="Mascher T."/>
            <person name="Medema M.H."/>
            <person name="Devos D.P."/>
            <person name="Kaster A.-K."/>
            <person name="Ovreas L."/>
            <person name="Rohde M."/>
            <person name="Galperin M.Y."/>
            <person name="Jogler C."/>
        </authorList>
    </citation>
    <scope>NUCLEOTIDE SEQUENCE [LARGE SCALE GENOMIC DNA]</scope>
    <source>
        <strain evidence="1 2">Pla108</strain>
    </source>
</reference>
<name>A0A5C6AC44_9BACT</name>
<proteinExistence type="predicted"/>
<organism evidence="1 2">
    <name type="scientific">Botrimarina colliarenosi</name>
    <dbReference type="NCBI Taxonomy" id="2528001"/>
    <lineage>
        <taxon>Bacteria</taxon>
        <taxon>Pseudomonadati</taxon>
        <taxon>Planctomycetota</taxon>
        <taxon>Planctomycetia</taxon>
        <taxon>Pirellulales</taxon>
        <taxon>Lacipirellulaceae</taxon>
        <taxon>Botrimarina</taxon>
    </lineage>
</organism>
<evidence type="ECO:0000313" key="1">
    <source>
        <dbReference type="EMBL" id="TWT96641.1"/>
    </source>
</evidence>
<dbReference type="Pfam" id="PF13366">
    <property type="entry name" value="PDDEXK_3"/>
    <property type="match status" value="1"/>
</dbReference>
<evidence type="ECO:0008006" key="3">
    <source>
        <dbReference type="Google" id="ProtNLM"/>
    </source>
</evidence>
<protein>
    <recommendedName>
        <fullName evidence="3">GxxExxY protein</fullName>
    </recommendedName>
</protein>
<dbReference type="NCBIfam" id="TIGR04256">
    <property type="entry name" value="GxxExxY"/>
    <property type="match status" value="1"/>
</dbReference>
<sequence>MGQAVTGDAEITEQIIRAVIKVHRTLGPGFLESIYHNSLLIELENQRLLVESEKQIVVIYEGRPVGSHRLDLLVEGRIVVELKAIDDLSQAHYAQLRSYLKASRLETGLLINFAKEKADFRRVEVRVTE</sequence>
<dbReference type="AlphaFoldDB" id="A0A5C6AC44"/>
<comment type="caution">
    <text evidence="1">The sequence shown here is derived from an EMBL/GenBank/DDBJ whole genome shotgun (WGS) entry which is preliminary data.</text>
</comment>
<gene>
    <name evidence="1" type="ORF">Pla108_24150</name>
</gene>
<dbReference type="Proteomes" id="UP000317421">
    <property type="component" value="Unassembled WGS sequence"/>
</dbReference>
<dbReference type="InterPro" id="IPR026350">
    <property type="entry name" value="GxxExxY"/>
</dbReference>
<evidence type="ECO:0000313" key="2">
    <source>
        <dbReference type="Proteomes" id="UP000317421"/>
    </source>
</evidence>
<dbReference type="EMBL" id="SJPR01000003">
    <property type="protein sequence ID" value="TWT96641.1"/>
    <property type="molecule type" value="Genomic_DNA"/>
</dbReference>
<dbReference type="RefSeq" id="WP_231934448.1">
    <property type="nucleotide sequence ID" value="NZ_SJPR01000003.1"/>
</dbReference>
<keyword evidence="2" id="KW-1185">Reference proteome</keyword>